<accession>A0A9D2IC09</accession>
<dbReference type="EMBL" id="DWYR01000008">
    <property type="protein sequence ID" value="HJA98480.1"/>
    <property type="molecule type" value="Genomic_DNA"/>
</dbReference>
<keyword evidence="1" id="KW-0732">Signal</keyword>
<reference evidence="2" key="1">
    <citation type="journal article" date="2021" name="PeerJ">
        <title>Extensive microbial diversity within the chicken gut microbiome revealed by metagenomics and culture.</title>
        <authorList>
            <person name="Gilroy R."/>
            <person name="Ravi A."/>
            <person name="Getino M."/>
            <person name="Pursley I."/>
            <person name="Horton D.L."/>
            <person name="Alikhan N.F."/>
            <person name="Baker D."/>
            <person name="Gharbi K."/>
            <person name="Hall N."/>
            <person name="Watson M."/>
            <person name="Adriaenssens E.M."/>
            <person name="Foster-Nyarko E."/>
            <person name="Jarju S."/>
            <person name="Secka A."/>
            <person name="Antonio M."/>
            <person name="Oren A."/>
            <person name="Chaudhuri R.R."/>
            <person name="La Ragione R."/>
            <person name="Hildebrand F."/>
            <person name="Pallen M.J."/>
        </authorList>
    </citation>
    <scope>NUCLEOTIDE SEQUENCE</scope>
    <source>
        <strain evidence="2">CHK169-11906</strain>
    </source>
</reference>
<feature type="signal peptide" evidence="1">
    <location>
        <begin position="1"/>
        <end position="21"/>
    </location>
</feature>
<evidence type="ECO:0000313" key="2">
    <source>
        <dbReference type="EMBL" id="HJA98480.1"/>
    </source>
</evidence>
<dbReference type="InterPro" id="IPR027840">
    <property type="entry name" value="DUF4493"/>
</dbReference>
<dbReference type="AlphaFoldDB" id="A0A9D2IC09"/>
<gene>
    <name evidence="2" type="ORF">H9779_02625</name>
</gene>
<protein>
    <submittedName>
        <fullName evidence="2">DUF4493 domain-containing protein</fullName>
    </submittedName>
</protein>
<organism evidence="2 3">
    <name type="scientific">Candidatus Alistipes avicola</name>
    <dbReference type="NCBI Taxonomy" id="2838432"/>
    <lineage>
        <taxon>Bacteria</taxon>
        <taxon>Pseudomonadati</taxon>
        <taxon>Bacteroidota</taxon>
        <taxon>Bacteroidia</taxon>
        <taxon>Bacteroidales</taxon>
        <taxon>Rikenellaceae</taxon>
        <taxon>Alistipes</taxon>
    </lineage>
</organism>
<proteinExistence type="predicted"/>
<sequence>MKTFAKISFLFAIVLATVSCGRDGLDLDNPQGQSGQETGYLSFEKWDLTVTNDQETSKDDGDLSQNIFPHNTIHATSEAPGDYLVKIFNSSKEEVGSYTYEEIKSLGRLELPQDTYTVTAESPNYATMPDAEWETPTYYGEVTVNVIKKMQTDVSNLICRLANIKTTVELSADLNALFKPDDSEQQLTTTLSLGNHSLVFGREDARAGFFKAQSSNNTIKIVLSGSYNKAGEGQEPSYVPITWTQELQNVKAGQWRKIGIKILHASDGNVQLQITVETWVYDEKIDVDVMSSLYSYGEEEIPDEEVSDENAPVLSLGGNHKVEDPFLISDAIFNFNIDQCTDHIMAVFTPYSGSTVSSLDVIFDSDNAQFLSALQAAGFTDNRISLWPEANPAEAYCFVSQNGSDLEITAKYAGMKGLYDYTGTHTAKFIAVDSEGRRSYTTLTIIVSHTGGGSDEGPSVIWSDGKGGTTDFGIRHEVTDAGLPVIIDIASETGITGLTVRIKSDMLTGDVLTELNLAEEMDLINPASDEMNTALKGLGFPTKDEVSGATSLKIDITNFMPALYGVAPGNTDFELSISDASGTTVKSIMLYVNPNHE</sequence>
<dbReference type="Proteomes" id="UP000824259">
    <property type="component" value="Unassembled WGS sequence"/>
</dbReference>
<evidence type="ECO:0000256" key="1">
    <source>
        <dbReference type="SAM" id="SignalP"/>
    </source>
</evidence>
<dbReference type="PROSITE" id="PS51257">
    <property type="entry name" value="PROKAR_LIPOPROTEIN"/>
    <property type="match status" value="1"/>
</dbReference>
<name>A0A9D2IC09_9BACT</name>
<comment type="caution">
    <text evidence="2">The sequence shown here is derived from an EMBL/GenBank/DDBJ whole genome shotgun (WGS) entry which is preliminary data.</text>
</comment>
<feature type="chain" id="PRO_5039490763" evidence="1">
    <location>
        <begin position="22"/>
        <end position="597"/>
    </location>
</feature>
<dbReference type="Pfam" id="PF14900">
    <property type="entry name" value="DUF4493"/>
    <property type="match status" value="1"/>
</dbReference>
<evidence type="ECO:0000313" key="3">
    <source>
        <dbReference type="Proteomes" id="UP000824259"/>
    </source>
</evidence>
<reference evidence="2" key="2">
    <citation type="submission" date="2021-04" db="EMBL/GenBank/DDBJ databases">
        <authorList>
            <person name="Gilroy R."/>
        </authorList>
    </citation>
    <scope>NUCLEOTIDE SEQUENCE</scope>
    <source>
        <strain evidence="2">CHK169-11906</strain>
    </source>
</reference>